<dbReference type="RefSeq" id="WP_311705881.1">
    <property type="nucleotide sequence ID" value="NZ_JAVREL010000011.1"/>
</dbReference>
<name>A0ABU2MSZ5_9ACTN</name>
<evidence type="ECO:0000313" key="1">
    <source>
        <dbReference type="EMBL" id="MDT0344752.1"/>
    </source>
</evidence>
<accession>A0ABU2MSZ5</accession>
<dbReference type="Proteomes" id="UP001183246">
    <property type="component" value="Unassembled WGS sequence"/>
</dbReference>
<gene>
    <name evidence="1" type="ORF">RM590_19355</name>
</gene>
<keyword evidence="2" id="KW-1185">Reference proteome</keyword>
<reference evidence="2" key="1">
    <citation type="submission" date="2023-07" db="EMBL/GenBank/DDBJ databases">
        <title>30 novel species of actinomycetes from the DSMZ collection.</title>
        <authorList>
            <person name="Nouioui I."/>
        </authorList>
    </citation>
    <scope>NUCLEOTIDE SEQUENCE [LARGE SCALE GENOMIC DNA]</scope>
    <source>
        <strain evidence="2">DSM 44938</strain>
    </source>
</reference>
<dbReference type="EMBL" id="JAVREL010000011">
    <property type="protein sequence ID" value="MDT0344752.1"/>
    <property type="molecule type" value="Genomic_DNA"/>
</dbReference>
<sequence length="106" mass="11519">MADSDERETRRLVRRVRSFAAAHGGRAEGQISYLGTRGYRLVLVGADGGWGDLVSRSRDALTHAAERSNVPLHEAFDGELAARVRTGAYEWKRMAGIQIGGAGRGH</sequence>
<evidence type="ECO:0000313" key="2">
    <source>
        <dbReference type="Proteomes" id="UP001183246"/>
    </source>
</evidence>
<organism evidence="1 2">
    <name type="scientific">Streptomyces litchfieldiae</name>
    <dbReference type="NCBI Taxonomy" id="3075543"/>
    <lineage>
        <taxon>Bacteria</taxon>
        <taxon>Bacillati</taxon>
        <taxon>Actinomycetota</taxon>
        <taxon>Actinomycetes</taxon>
        <taxon>Kitasatosporales</taxon>
        <taxon>Streptomycetaceae</taxon>
        <taxon>Streptomyces</taxon>
    </lineage>
</organism>
<comment type="caution">
    <text evidence="1">The sequence shown here is derived from an EMBL/GenBank/DDBJ whole genome shotgun (WGS) entry which is preliminary data.</text>
</comment>
<proteinExistence type="predicted"/>
<protein>
    <submittedName>
        <fullName evidence="1">Uncharacterized protein</fullName>
    </submittedName>
</protein>